<evidence type="ECO:0000256" key="5">
    <source>
        <dbReference type="ARBA" id="ARBA00022679"/>
    </source>
</evidence>
<dbReference type="PANTHER" id="PTHR10949:SF0">
    <property type="entry name" value="LIPOYL SYNTHASE, MITOCHONDRIAL"/>
    <property type="match status" value="1"/>
</dbReference>
<dbReference type="NCBIfam" id="NF004019">
    <property type="entry name" value="PRK05481.1"/>
    <property type="match status" value="1"/>
</dbReference>
<dbReference type="GO" id="GO:0016992">
    <property type="term" value="F:lipoate synthase activity"/>
    <property type="evidence" value="ECO:0007669"/>
    <property type="project" value="UniProtKB-EC"/>
</dbReference>
<dbReference type="InterPro" id="IPR058240">
    <property type="entry name" value="rSAM_sf"/>
</dbReference>
<gene>
    <name evidence="12" type="ORF">LCGC14_0856610</name>
</gene>
<dbReference type="InterPro" id="IPR003698">
    <property type="entry name" value="Lipoyl_synth"/>
</dbReference>
<keyword evidence="5" id="KW-0808">Transferase</keyword>
<dbReference type="SUPFAM" id="SSF102114">
    <property type="entry name" value="Radical SAM enzymes"/>
    <property type="match status" value="1"/>
</dbReference>
<dbReference type="PANTHER" id="PTHR10949">
    <property type="entry name" value="LIPOYL SYNTHASE"/>
    <property type="match status" value="1"/>
</dbReference>
<dbReference type="AlphaFoldDB" id="A0A0F9SFS4"/>
<dbReference type="Pfam" id="PF04055">
    <property type="entry name" value="Radical_SAM"/>
    <property type="match status" value="1"/>
</dbReference>
<accession>A0A0F9SFS4</accession>
<dbReference type="SMART" id="SM00729">
    <property type="entry name" value="Elp3"/>
    <property type="match status" value="1"/>
</dbReference>
<dbReference type="EC" id="2.8.1.8" evidence="2"/>
<dbReference type="GO" id="GO:0046872">
    <property type="term" value="F:metal ion binding"/>
    <property type="evidence" value="ECO:0007669"/>
    <property type="project" value="UniProtKB-KW"/>
</dbReference>
<evidence type="ECO:0000259" key="11">
    <source>
        <dbReference type="PROSITE" id="PS51918"/>
    </source>
</evidence>
<evidence type="ECO:0000256" key="3">
    <source>
        <dbReference type="ARBA" id="ARBA00022485"/>
    </source>
</evidence>
<dbReference type="PIRSF" id="PIRSF005963">
    <property type="entry name" value="Lipoyl_synth"/>
    <property type="match status" value="1"/>
</dbReference>
<keyword evidence="8" id="KW-0408">Iron</keyword>
<name>A0A0F9SFS4_9ZZZZ</name>
<keyword evidence="4" id="KW-0963">Cytoplasm</keyword>
<proteinExistence type="inferred from homology"/>
<keyword evidence="7" id="KW-0479">Metal-binding</keyword>
<evidence type="ECO:0000256" key="6">
    <source>
        <dbReference type="ARBA" id="ARBA00022691"/>
    </source>
</evidence>
<protein>
    <recommendedName>
        <fullName evidence="2">lipoyl synthase</fullName>
        <ecNumber evidence="2">2.8.1.8</ecNumber>
    </recommendedName>
</protein>
<evidence type="ECO:0000256" key="7">
    <source>
        <dbReference type="ARBA" id="ARBA00022723"/>
    </source>
</evidence>
<keyword evidence="3" id="KW-0004">4Fe-4S</keyword>
<dbReference type="InterPro" id="IPR013785">
    <property type="entry name" value="Aldolase_TIM"/>
</dbReference>
<dbReference type="SFLD" id="SFLDG01058">
    <property type="entry name" value="lipoyl_synthase_like"/>
    <property type="match status" value="1"/>
</dbReference>
<sequence>MVSSLPEIQPTKKPNWLKVKFPSHENFFYVSNTLKKGRLNTICRSAKCPNVAECWSRKTAAFLILGETCTRGCAFCAVEKGFPSPPFPDEPEHVAEAVSLLGLRYAVITSVTRDDLSDGGASLFAATIRAIKERTPGVKVEALIPDFKGDENALEQVSRAQPDILNHNLETTERLYTQINRPRKNYNRSLDVLKKAKGMAAVTKSGLMVGLGEKKEEIIQSFSDLREVFCDLLTIGQYLQPSKTHAPVRKYYSPPEFEHLKRIALDFGFRDVESGPLVRSSYKAHKMYNSLQEKAKGIEKCAI</sequence>
<evidence type="ECO:0000313" key="12">
    <source>
        <dbReference type="EMBL" id="KKN28223.1"/>
    </source>
</evidence>
<dbReference type="CDD" id="cd01335">
    <property type="entry name" value="Radical_SAM"/>
    <property type="match status" value="1"/>
</dbReference>
<dbReference type="EMBL" id="LAZR01002580">
    <property type="protein sequence ID" value="KKN28223.1"/>
    <property type="molecule type" value="Genomic_DNA"/>
</dbReference>
<keyword evidence="6" id="KW-0949">S-adenosyl-L-methionine</keyword>
<dbReference type="SFLD" id="SFLDS00029">
    <property type="entry name" value="Radical_SAM"/>
    <property type="match status" value="1"/>
</dbReference>
<organism evidence="12">
    <name type="scientific">marine sediment metagenome</name>
    <dbReference type="NCBI Taxonomy" id="412755"/>
    <lineage>
        <taxon>unclassified sequences</taxon>
        <taxon>metagenomes</taxon>
        <taxon>ecological metagenomes</taxon>
    </lineage>
</organism>
<dbReference type="Gene3D" id="3.20.20.70">
    <property type="entry name" value="Aldolase class I"/>
    <property type="match status" value="1"/>
</dbReference>
<dbReference type="PROSITE" id="PS51918">
    <property type="entry name" value="RADICAL_SAM"/>
    <property type="match status" value="1"/>
</dbReference>
<evidence type="ECO:0000256" key="2">
    <source>
        <dbReference type="ARBA" id="ARBA00012237"/>
    </source>
</evidence>
<dbReference type="NCBIfam" id="TIGR00510">
    <property type="entry name" value="lipA"/>
    <property type="match status" value="1"/>
</dbReference>
<dbReference type="InterPro" id="IPR007197">
    <property type="entry name" value="rSAM"/>
</dbReference>
<evidence type="ECO:0000256" key="10">
    <source>
        <dbReference type="ARBA" id="ARBA00047326"/>
    </source>
</evidence>
<comment type="caution">
    <text evidence="12">The sequence shown here is derived from an EMBL/GenBank/DDBJ whole genome shotgun (WGS) entry which is preliminary data.</text>
</comment>
<dbReference type="InterPro" id="IPR006638">
    <property type="entry name" value="Elp3/MiaA/NifB-like_rSAM"/>
</dbReference>
<comment type="cofactor">
    <cofactor evidence="1">
        <name>[4Fe-4S] cluster</name>
        <dbReference type="ChEBI" id="CHEBI:49883"/>
    </cofactor>
</comment>
<dbReference type="NCBIfam" id="NF009544">
    <property type="entry name" value="PRK12928.1"/>
    <property type="match status" value="1"/>
</dbReference>
<dbReference type="FunFam" id="3.20.20.70:FF:000040">
    <property type="entry name" value="Lipoyl synthase"/>
    <property type="match status" value="1"/>
</dbReference>
<feature type="domain" description="Radical SAM core" evidence="11">
    <location>
        <begin position="55"/>
        <end position="270"/>
    </location>
</feature>
<keyword evidence="9" id="KW-0411">Iron-sulfur</keyword>
<dbReference type="GO" id="GO:0051539">
    <property type="term" value="F:4 iron, 4 sulfur cluster binding"/>
    <property type="evidence" value="ECO:0007669"/>
    <property type="project" value="UniProtKB-KW"/>
</dbReference>
<evidence type="ECO:0000256" key="8">
    <source>
        <dbReference type="ARBA" id="ARBA00023004"/>
    </source>
</evidence>
<comment type="catalytic activity">
    <reaction evidence="10">
        <text>[[Fe-S] cluster scaffold protein carrying a second [4Fe-4S](2+) cluster] + N(6)-octanoyl-L-lysyl-[protein] + 2 oxidized [2Fe-2S]-[ferredoxin] + 2 S-adenosyl-L-methionine + 4 H(+) = [[Fe-S] cluster scaffold protein] + N(6)-[(R)-dihydrolipoyl]-L-lysyl-[protein] + 4 Fe(3+) + 2 hydrogen sulfide + 2 5'-deoxyadenosine + 2 L-methionine + 2 reduced [2Fe-2S]-[ferredoxin]</text>
        <dbReference type="Rhea" id="RHEA:16585"/>
        <dbReference type="Rhea" id="RHEA-COMP:9928"/>
        <dbReference type="Rhea" id="RHEA-COMP:10000"/>
        <dbReference type="Rhea" id="RHEA-COMP:10001"/>
        <dbReference type="Rhea" id="RHEA-COMP:10475"/>
        <dbReference type="Rhea" id="RHEA-COMP:14568"/>
        <dbReference type="Rhea" id="RHEA-COMP:14569"/>
        <dbReference type="ChEBI" id="CHEBI:15378"/>
        <dbReference type="ChEBI" id="CHEBI:17319"/>
        <dbReference type="ChEBI" id="CHEBI:29034"/>
        <dbReference type="ChEBI" id="CHEBI:29919"/>
        <dbReference type="ChEBI" id="CHEBI:33722"/>
        <dbReference type="ChEBI" id="CHEBI:33737"/>
        <dbReference type="ChEBI" id="CHEBI:33738"/>
        <dbReference type="ChEBI" id="CHEBI:57844"/>
        <dbReference type="ChEBI" id="CHEBI:59789"/>
        <dbReference type="ChEBI" id="CHEBI:78809"/>
        <dbReference type="ChEBI" id="CHEBI:83100"/>
        <dbReference type="EC" id="2.8.1.8"/>
    </reaction>
</comment>
<dbReference type="SFLD" id="SFLDF00271">
    <property type="entry name" value="lipoyl_synthase"/>
    <property type="match status" value="1"/>
</dbReference>
<evidence type="ECO:0000256" key="9">
    <source>
        <dbReference type="ARBA" id="ARBA00023014"/>
    </source>
</evidence>
<reference evidence="12" key="1">
    <citation type="journal article" date="2015" name="Nature">
        <title>Complex archaea that bridge the gap between prokaryotes and eukaryotes.</title>
        <authorList>
            <person name="Spang A."/>
            <person name="Saw J.H."/>
            <person name="Jorgensen S.L."/>
            <person name="Zaremba-Niedzwiedzka K."/>
            <person name="Martijn J."/>
            <person name="Lind A.E."/>
            <person name="van Eijk R."/>
            <person name="Schleper C."/>
            <person name="Guy L."/>
            <person name="Ettema T.J."/>
        </authorList>
    </citation>
    <scope>NUCLEOTIDE SEQUENCE</scope>
</reference>
<evidence type="ECO:0000256" key="1">
    <source>
        <dbReference type="ARBA" id="ARBA00001966"/>
    </source>
</evidence>
<dbReference type="HAMAP" id="MF_00206">
    <property type="entry name" value="Lipoyl_synth"/>
    <property type="match status" value="1"/>
</dbReference>
<evidence type="ECO:0000256" key="4">
    <source>
        <dbReference type="ARBA" id="ARBA00022490"/>
    </source>
</evidence>